<evidence type="ECO:0000259" key="5">
    <source>
        <dbReference type="PROSITE" id="PS51000"/>
    </source>
</evidence>
<dbReference type="PANTHER" id="PTHR30363">
    <property type="entry name" value="HTH-TYPE TRANSCRIPTIONAL REGULATOR SRLR-RELATED"/>
    <property type="match status" value="1"/>
</dbReference>
<dbReference type="SMART" id="SM01134">
    <property type="entry name" value="DeoRC"/>
    <property type="match status" value="1"/>
</dbReference>
<dbReference type="PROSITE" id="PS51000">
    <property type="entry name" value="HTH_DEOR_2"/>
    <property type="match status" value="1"/>
</dbReference>
<keyword evidence="4" id="KW-0804">Transcription</keyword>
<keyword evidence="2" id="KW-0805">Transcription regulation</keyword>
<keyword evidence="3" id="KW-0238">DNA-binding</keyword>
<evidence type="ECO:0000313" key="6">
    <source>
        <dbReference type="EMBL" id="PTH12959.1"/>
    </source>
</evidence>
<dbReference type="PANTHER" id="PTHR30363:SF44">
    <property type="entry name" value="AGA OPERON TRANSCRIPTIONAL REPRESSOR-RELATED"/>
    <property type="match status" value="1"/>
</dbReference>
<reference evidence="6 7" key="1">
    <citation type="journal article" date="2016" name="Front. Microbiol.">
        <title>Comprehensive Phylogenetic Analysis of Bovine Non-aureus Staphylococci Species Based on Whole-Genome Sequencing.</title>
        <authorList>
            <person name="Naushad S."/>
            <person name="Barkema H.W."/>
            <person name="Luby C."/>
            <person name="Condas L.A."/>
            <person name="Nobrega D.B."/>
            <person name="Carson D.A."/>
            <person name="De Buck J."/>
        </authorList>
    </citation>
    <scope>NUCLEOTIDE SEQUENCE [LARGE SCALE GENOMIC DNA]</scope>
    <source>
        <strain evidence="6 7">SNUC 993</strain>
    </source>
</reference>
<protein>
    <submittedName>
        <fullName evidence="6">DeoR/GlpR transcriptional regulator</fullName>
    </submittedName>
</protein>
<evidence type="ECO:0000256" key="4">
    <source>
        <dbReference type="ARBA" id="ARBA00023163"/>
    </source>
</evidence>
<proteinExistence type="predicted"/>
<dbReference type="PRINTS" id="PR00037">
    <property type="entry name" value="HTHLACR"/>
</dbReference>
<evidence type="ECO:0000256" key="3">
    <source>
        <dbReference type="ARBA" id="ARBA00023125"/>
    </source>
</evidence>
<feature type="domain" description="HTH deoR-type" evidence="5">
    <location>
        <begin position="3"/>
        <end position="58"/>
    </location>
</feature>
<accession>A0ABX5IBY7</accession>
<organism evidence="6 7">
    <name type="scientific">Staphylococcus auricularis</name>
    <dbReference type="NCBI Taxonomy" id="29379"/>
    <lineage>
        <taxon>Bacteria</taxon>
        <taxon>Bacillati</taxon>
        <taxon>Bacillota</taxon>
        <taxon>Bacilli</taxon>
        <taxon>Bacillales</taxon>
        <taxon>Staphylococcaceae</taxon>
        <taxon>Staphylococcus</taxon>
    </lineage>
</organism>
<gene>
    <name evidence="6" type="ORF">BU607_10225</name>
</gene>
<name>A0ABX5IBY7_9STAP</name>
<dbReference type="SUPFAM" id="SSF100950">
    <property type="entry name" value="NagB/RpiA/CoA transferase-like"/>
    <property type="match status" value="1"/>
</dbReference>
<dbReference type="RefSeq" id="WP_107392926.1">
    <property type="nucleotide sequence ID" value="NZ_JAHCOE010000008.1"/>
</dbReference>
<dbReference type="EMBL" id="PZDI01000073">
    <property type="protein sequence ID" value="PTH12959.1"/>
    <property type="molecule type" value="Genomic_DNA"/>
</dbReference>
<dbReference type="Pfam" id="PF08220">
    <property type="entry name" value="HTH_DeoR"/>
    <property type="match status" value="1"/>
</dbReference>
<dbReference type="InterPro" id="IPR014036">
    <property type="entry name" value="DeoR-like_C"/>
</dbReference>
<comment type="caution">
    <text evidence="6">The sequence shown here is derived from an EMBL/GenBank/DDBJ whole genome shotgun (WGS) entry which is preliminary data.</text>
</comment>
<dbReference type="InterPro" id="IPR001034">
    <property type="entry name" value="DeoR_HTH"/>
</dbReference>
<evidence type="ECO:0000313" key="7">
    <source>
        <dbReference type="Proteomes" id="UP000242694"/>
    </source>
</evidence>
<dbReference type="InterPro" id="IPR018356">
    <property type="entry name" value="Tscrpt_reg_HTH_DeoR_CS"/>
</dbReference>
<keyword evidence="1" id="KW-0423">Lactose metabolism</keyword>
<dbReference type="SUPFAM" id="SSF46785">
    <property type="entry name" value="Winged helix' DNA-binding domain"/>
    <property type="match status" value="1"/>
</dbReference>
<sequence>MLPTERRRQIIHKLEENDFLKLKSLQQYLDISMETLRRDVQQLVKDDLITKEYGGIRLKKENHGESLIEQRLDLNLDKKEMIAKKAIKEINDGDCIFLDSGSTTLQIAKNLDQHENLTIITNSIPVMLEIIDRGHTVISIGGKVRKSEHSITSFDFLFNFDRLNIEKAFICCSGIDFEHGITDYDLEEIQTRRKIISISKQKYLTADSSKIGKVVTGKICDFEELDYLICDDDLTQDQKKQLNKKIELISV</sequence>
<dbReference type="SMART" id="SM00420">
    <property type="entry name" value="HTH_DEOR"/>
    <property type="match status" value="1"/>
</dbReference>
<dbReference type="InterPro" id="IPR037171">
    <property type="entry name" value="NagB/RpiA_transferase-like"/>
</dbReference>
<dbReference type="Proteomes" id="UP000242694">
    <property type="component" value="Unassembled WGS sequence"/>
</dbReference>
<evidence type="ECO:0000256" key="2">
    <source>
        <dbReference type="ARBA" id="ARBA00023015"/>
    </source>
</evidence>
<dbReference type="Pfam" id="PF00455">
    <property type="entry name" value="DeoRC"/>
    <property type="match status" value="1"/>
</dbReference>
<keyword evidence="7" id="KW-1185">Reference proteome</keyword>
<evidence type="ECO:0000256" key="1">
    <source>
        <dbReference type="ARBA" id="ARBA00022736"/>
    </source>
</evidence>
<dbReference type="PROSITE" id="PS00894">
    <property type="entry name" value="HTH_DEOR_1"/>
    <property type="match status" value="1"/>
</dbReference>
<dbReference type="InterPro" id="IPR036388">
    <property type="entry name" value="WH-like_DNA-bd_sf"/>
</dbReference>
<dbReference type="InterPro" id="IPR036390">
    <property type="entry name" value="WH_DNA-bd_sf"/>
</dbReference>
<dbReference type="InterPro" id="IPR050313">
    <property type="entry name" value="Carb_Metab_HTH_regulators"/>
</dbReference>
<dbReference type="Gene3D" id="3.40.50.1360">
    <property type="match status" value="1"/>
</dbReference>
<dbReference type="Gene3D" id="1.10.10.10">
    <property type="entry name" value="Winged helix-like DNA-binding domain superfamily/Winged helix DNA-binding domain"/>
    <property type="match status" value="1"/>
</dbReference>